<proteinExistence type="inferred from homology"/>
<evidence type="ECO:0000256" key="3">
    <source>
        <dbReference type="ARBA" id="ARBA00022481"/>
    </source>
</evidence>
<evidence type="ECO:0000256" key="10">
    <source>
        <dbReference type="PROSITE-ProRule" id="PRU00284"/>
    </source>
</evidence>
<keyword evidence="16" id="KW-1185">Reference proteome</keyword>
<dbReference type="CDD" id="cd11386">
    <property type="entry name" value="MCP_signal"/>
    <property type="match status" value="1"/>
</dbReference>
<evidence type="ECO:0000256" key="9">
    <source>
        <dbReference type="ARBA" id="ARBA00029447"/>
    </source>
</evidence>
<dbReference type="Pfam" id="PF00015">
    <property type="entry name" value="MCPsignal"/>
    <property type="match status" value="1"/>
</dbReference>
<dbReference type="PROSITE" id="PS50111">
    <property type="entry name" value="CHEMOTAXIS_TRANSDUC_2"/>
    <property type="match status" value="1"/>
</dbReference>
<gene>
    <name evidence="15" type="ORF">AWOD_II_0188</name>
</gene>
<accession>A0A090IBL6</accession>
<feature type="domain" description="HAMP" evidence="14">
    <location>
        <begin position="262"/>
        <end position="315"/>
    </location>
</feature>
<keyword evidence="8 10" id="KW-0807">Transducer</keyword>
<evidence type="ECO:0000256" key="12">
    <source>
        <dbReference type="SAM" id="Phobius"/>
    </source>
</evidence>
<reference evidence="16" key="1">
    <citation type="submission" date="2014-09" db="EMBL/GenBank/DDBJ databases">
        <authorList>
            <person name="Hjerde E."/>
        </authorList>
    </citation>
    <scope>NUCLEOTIDE SEQUENCE [LARGE SCALE GENOMIC DNA]</scope>
    <source>
        <strain evidence="16">06/09/139</strain>
    </source>
</reference>
<dbReference type="FunFam" id="1.10.287.950:FF:000001">
    <property type="entry name" value="Methyl-accepting chemotaxis sensory transducer"/>
    <property type="match status" value="1"/>
</dbReference>
<feature type="transmembrane region" description="Helical" evidence="12">
    <location>
        <begin position="7"/>
        <end position="26"/>
    </location>
</feature>
<organism evidence="15 16">
    <name type="scientific">Aliivibrio wodanis</name>
    <dbReference type="NCBI Taxonomy" id="80852"/>
    <lineage>
        <taxon>Bacteria</taxon>
        <taxon>Pseudomonadati</taxon>
        <taxon>Pseudomonadota</taxon>
        <taxon>Gammaproteobacteria</taxon>
        <taxon>Vibrionales</taxon>
        <taxon>Vibrionaceae</taxon>
        <taxon>Aliivibrio</taxon>
    </lineage>
</organism>
<feature type="domain" description="Methyl-accepting transducer" evidence="13">
    <location>
        <begin position="320"/>
        <end position="556"/>
    </location>
</feature>
<dbReference type="PROSITE" id="PS50885">
    <property type="entry name" value="HAMP"/>
    <property type="match status" value="1"/>
</dbReference>
<keyword evidence="3" id="KW-0488">Methylation</keyword>
<keyword evidence="6 12" id="KW-1133">Transmembrane helix</keyword>
<evidence type="ECO:0000256" key="7">
    <source>
        <dbReference type="ARBA" id="ARBA00023136"/>
    </source>
</evidence>
<feature type="coiled-coil region" evidence="11">
    <location>
        <begin position="566"/>
        <end position="593"/>
    </location>
</feature>
<keyword evidence="11" id="KW-0175">Coiled coil</keyword>
<dbReference type="SUPFAM" id="SSF58104">
    <property type="entry name" value="Methyl-accepting chemotaxis protein (MCP) signaling domain"/>
    <property type="match status" value="1"/>
</dbReference>
<evidence type="ECO:0000256" key="8">
    <source>
        <dbReference type="ARBA" id="ARBA00023224"/>
    </source>
</evidence>
<evidence type="ECO:0000313" key="16">
    <source>
        <dbReference type="Proteomes" id="UP000032427"/>
    </source>
</evidence>
<evidence type="ECO:0000256" key="11">
    <source>
        <dbReference type="SAM" id="Coils"/>
    </source>
</evidence>
<dbReference type="Gene3D" id="1.10.287.950">
    <property type="entry name" value="Methyl-accepting chemotaxis protein"/>
    <property type="match status" value="1"/>
</dbReference>
<dbReference type="SMART" id="SM00283">
    <property type="entry name" value="MA"/>
    <property type="match status" value="1"/>
</dbReference>
<dbReference type="PATRIC" id="fig|80852.17.peg.2936"/>
<evidence type="ECO:0000256" key="5">
    <source>
        <dbReference type="ARBA" id="ARBA00022692"/>
    </source>
</evidence>
<keyword evidence="4" id="KW-0145">Chemotaxis</keyword>
<keyword evidence="5 12" id="KW-0812">Transmembrane</keyword>
<dbReference type="InterPro" id="IPR004089">
    <property type="entry name" value="MCPsignal_dom"/>
</dbReference>
<evidence type="ECO:0000259" key="13">
    <source>
        <dbReference type="PROSITE" id="PS50111"/>
    </source>
</evidence>
<evidence type="ECO:0000256" key="6">
    <source>
        <dbReference type="ARBA" id="ARBA00022989"/>
    </source>
</evidence>
<evidence type="ECO:0000256" key="4">
    <source>
        <dbReference type="ARBA" id="ARBA00022500"/>
    </source>
</evidence>
<comment type="similarity">
    <text evidence="9">Belongs to the methyl-accepting chemotaxis (MCP) protein family.</text>
</comment>
<dbReference type="AlphaFoldDB" id="A0A090IBL6"/>
<dbReference type="EMBL" id="LN554847">
    <property type="protein sequence ID" value="CED56839.1"/>
    <property type="molecule type" value="Genomic_DNA"/>
</dbReference>
<evidence type="ECO:0000259" key="14">
    <source>
        <dbReference type="PROSITE" id="PS50885"/>
    </source>
</evidence>
<dbReference type="PANTHER" id="PTHR32089">
    <property type="entry name" value="METHYL-ACCEPTING CHEMOTAXIS PROTEIN MCPB"/>
    <property type="match status" value="1"/>
</dbReference>
<evidence type="ECO:0000256" key="1">
    <source>
        <dbReference type="ARBA" id="ARBA00004651"/>
    </source>
</evidence>
<dbReference type="KEGG" id="awd:AWOD_II_0188"/>
<keyword evidence="2" id="KW-1003">Cell membrane</keyword>
<sequence>MKIKHILYTLCLVGVLGMLLILGYAYKTAQDADHLNQARLELAQLEINLLNMRRNEKDFMARMNLKYLTTFEENSKKFINNSQKISLIFDEFGIVLERKEVIKSELKEYLNVFNNLVNAYKELGLSEKDGLLGSYYQTREALFTRAFRQHDVTLLEGIVTFDNGIVKGKLVPANDYNGELFALATKANAVIQQKSKLGLKYNQGLKGEARLQSSRVEKNFSLLAKELDEKVQEHLDYLDFQKYLVSGFLILSLVALSVALSARVVRRISEQSDVFTEITQTNNIALRTQHIGTDEISHIGSSFNLLLDKIQQLVVDSQDKSVQLADSASEMRTQLEGVLKDFDMQSQHTMMMATAVNEMSLTVAEIANNTEAAATNATKSHHNATEGQKTLQAASGEISLLSTTLTSSQTDISYLSELVGQVGSVVEMIQSIAEQTNLLALNAAIEAARAGEQGRGFAVVADEVRSLATRTQSSTEEIRAIIESIQTQTNKVVTNIEQCSTQGGSAVNKASDAEVILNQIIIDMATISDSSTQIASAIEEQNTTTNEVSQTITELNDLTESNISSAQACLSEIQQVTKQAEEMKEQVSQFKTN</sequence>
<dbReference type="STRING" id="80852.AWOD_II_0188"/>
<dbReference type="GO" id="GO:0007165">
    <property type="term" value="P:signal transduction"/>
    <property type="evidence" value="ECO:0007669"/>
    <property type="project" value="UniProtKB-KW"/>
</dbReference>
<dbReference type="HOGENOM" id="CLU_000445_107_27_6"/>
<dbReference type="Proteomes" id="UP000032427">
    <property type="component" value="Chromosome 2"/>
</dbReference>
<dbReference type="GO" id="GO:0005886">
    <property type="term" value="C:plasma membrane"/>
    <property type="evidence" value="ECO:0007669"/>
    <property type="project" value="UniProtKB-SubCell"/>
</dbReference>
<dbReference type="PANTHER" id="PTHR32089:SF39">
    <property type="entry name" value="METHYL-ACCEPTING CHEMOTAXIS PROTEIN HLYB"/>
    <property type="match status" value="1"/>
</dbReference>
<dbReference type="GO" id="GO:0006935">
    <property type="term" value="P:chemotaxis"/>
    <property type="evidence" value="ECO:0007669"/>
    <property type="project" value="UniProtKB-KW"/>
</dbReference>
<keyword evidence="7 12" id="KW-0472">Membrane</keyword>
<name>A0A090IBL6_9GAMM</name>
<evidence type="ECO:0000256" key="2">
    <source>
        <dbReference type="ARBA" id="ARBA00022475"/>
    </source>
</evidence>
<comment type="subcellular location">
    <subcellularLocation>
        <location evidence="1">Cell membrane</location>
        <topology evidence="1">Multi-pass membrane protein</topology>
    </subcellularLocation>
</comment>
<evidence type="ECO:0000313" key="15">
    <source>
        <dbReference type="EMBL" id="CED56839.1"/>
    </source>
</evidence>
<dbReference type="InterPro" id="IPR003660">
    <property type="entry name" value="HAMP_dom"/>
</dbReference>
<protein>
    <submittedName>
        <fullName evidence="15">Methyl-accepting chemotaxis protein</fullName>
    </submittedName>
</protein>